<keyword evidence="3" id="KW-0804">Transcription</keyword>
<keyword evidence="1" id="KW-0805">Transcription regulation</keyword>
<dbReference type="SUPFAM" id="SSF48008">
    <property type="entry name" value="GntR ligand-binding domain-like"/>
    <property type="match status" value="1"/>
</dbReference>
<dbReference type="SMART" id="SM00895">
    <property type="entry name" value="FCD"/>
    <property type="match status" value="1"/>
</dbReference>
<dbReference type="EMBL" id="FNPX01000013">
    <property type="protein sequence ID" value="SDZ40603.1"/>
    <property type="molecule type" value="Genomic_DNA"/>
</dbReference>
<feature type="region of interest" description="Disordered" evidence="4">
    <location>
        <begin position="1"/>
        <end position="20"/>
    </location>
</feature>
<keyword evidence="7" id="KW-1185">Reference proteome</keyword>
<evidence type="ECO:0000259" key="5">
    <source>
        <dbReference type="PROSITE" id="PS50949"/>
    </source>
</evidence>
<evidence type="ECO:0000256" key="3">
    <source>
        <dbReference type="ARBA" id="ARBA00023163"/>
    </source>
</evidence>
<dbReference type="AlphaFoldDB" id="A0A1H3SR90"/>
<proteinExistence type="predicted"/>
<dbReference type="SUPFAM" id="SSF46785">
    <property type="entry name" value="Winged helix' DNA-binding domain"/>
    <property type="match status" value="1"/>
</dbReference>
<name>A0A1H3SR90_9RHOB</name>
<dbReference type="GO" id="GO:0003677">
    <property type="term" value="F:DNA binding"/>
    <property type="evidence" value="ECO:0007669"/>
    <property type="project" value="UniProtKB-KW"/>
</dbReference>
<organism evidence="6 7">
    <name type="scientific">Jannaschia faecimaris</name>
    <dbReference type="NCBI Taxonomy" id="1244108"/>
    <lineage>
        <taxon>Bacteria</taxon>
        <taxon>Pseudomonadati</taxon>
        <taxon>Pseudomonadota</taxon>
        <taxon>Alphaproteobacteria</taxon>
        <taxon>Rhodobacterales</taxon>
        <taxon>Roseobacteraceae</taxon>
        <taxon>Jannaschia</taxon>
    </lineage>
</organism>
<dbReference type="Pfam" id="PF07729">
    <property type="entry name" value="FCD"/>
    <property type="match status" value="1"/>
</dbReference>
<dbReference type="Gene3D" id="1.20.120.530">
    <property type="entry name" value="GntR ligand-binding domain-like"/>
    <property type="match status" value="1"/>
</dbReference>
<gene>
    <name evidence="6" type="ORF">SAMN05444004_11357</name>
</gene>
<dbReference type="InterPro" id="IPR008920">
    <property type="entry name" value="TF_FadR/GntR_C"/>
</dbReference>
<dbReference type="InterPro" id="IPR036390">
    <property type="entry name" value="WH_DNA-bd_sf"/>
</dbReference>
<evidence type="ECO:0000313" key="6">
    <source>
        <dbReference type="EMBL" id="SDZ40603.1"/>
    </source>
</evidence>
<dbReference type="PANTHER" id="PTHR43537:SF20">
    <property type="entry name" value="HTH-TYPE TRANSCRIPTIONAL REPRESSOR GLAR"/>
    <property type="match status" value="1"/>
</dbReference>
<accession>A0A1H3SR90</accession>
<dbReference type="PANTHER" id="PTHR43537">
    <property type="entry name" value="TRANSCRIPTIONAL REGULATOR, GNTR FAMILY"/>
    <property type="match status" value="1"/>
</dbReference>
<keyword evidence="2" id="KW-0238">DNA-binding</keyword>
<evidence type="ECO:0000256" key="1">
    <source>
        <dbReference type="ARBA" id="ARBA00023015"/>
    </source>
</evidence>
<dbReference type="Pfam" id="PF00392">
    <property type="entry name" value="GntR"/>
    <property type="match status" value="1"/>
</dbReference>
<dbReference type="InterPro" id="IPR036388">
    <property type="entry name" value="WH-like_DNA-bd_sf"/>
</dbReference>
<feature type="domain" description="HTH gntR-type" evidence="5">
    <location>
        <begin position="23"/>
        <end position="90"/>
    </location>
</feature>
<reference evidence="7" key="1">
    <citation type="submission" date="2016-10" db="EMBL/GenBank/DDBJ databases">
        <authorList>
            <person name="Varghese N."/>
            <person name="Submissions S."/>
        </authorList>
    </citation>
    <scope>NUCLEOTIDE SEQUENCE [LARGE SCALE GENOMIC DNA]</scope>
    <source>
        <strain evidence="7">DSM 100420</strain>
    </source>
</reference>
<dbReference type="Proteomes" id="UP000198914">
    <property type="component" value="Unassembled WGS sequence"/>
</dbReference>
<dbReference type="GO" id="GO:0003700">
    <property type="term" value="F:DNA-binding transcription factor activity"/>
    <property type="evidence" value="ECO:0007669"/>
    <property type="project" value="InterPro"/>
</dbReference>
<protein>
    <submittedName>
        <fullName evidence="6">Transcriptional regulator, GntR family</fullName>
    </submittedName>
</protein>
<sequence length="238" mass="25815">MLQDHAPSVSDARATSLSREGGGTLTDAAYDALRVDIIRGLRGPGERLRIERLKALYGVGPTPLREALQRLSADGLVAASGNRGFSVASLDAAEFIDLNIARTALETQALRLSITNGDDLWEAGVVSAAYRMAKADTTLMSDGGASIDAWEGMNEMFHLAMVAACGSDWLLRVRKRLHDQCERYRRAALDRRRGARDLRAEHAAIADAVLARDVERALDLTKSHFDATVETLSGRAAR</sequence>
<dbReference type="InterPro" id="IPR000524">
    <property type="entry name" value="Tscrpt_reg_HTH_GntR"/>
</dbReference>
<evidence type="ECO:0000256" key="2">
    <source>
        <dbReference type="ARBA" id="ARBA00023125"/>
    </source>
</evidence>
<dbReference type="STRING" id="1244108.SAMN05444004_11357"/>
<evidence type="ECO:0000313" key="7">
    <source>
        <dbReference type="Proteomes" id="UP000198914"/>
    </source>
</evidence>
<dbReference type="SMART" id="SM00345">
    <property type="entry name" value="HTH_GNTR"/>
    <property type="match status" value="1"/>
</dbReference>
<dbReference type="PROSITE" id="PS50949">
    <property type="entry name" value="HTH_GNTR"/>
    <property type="match status" value="1"/>
</dbReference>
<dbReference type="InterPro" id="IPR011711">
    <property type="entry name" value="GntR_C"/>
</dbReference>
<evidence type="ECO:0000256" key="4">
    <source>
        <dbReference type="SAM" id="MobiDB-lite"/>
    </source>
</evidence>
<dbReference type="Gene3D" id="1.10.10.10">
    <property type="entry name" value="Winged helix-like DNA-binding domain superfamily/Winged helix DNA-binding domain"/>
    <property type="match status" value="1"/>
</dbReference>